<evidence type="ECO:0000256" key="1">
    <source>
        <dbReference type="ARBA" id="ARBA00008542"/>
    </source>
</evidence>
<accession>A0A4R8G2L1</accession>
<evidence type="ECO:0000259" key="2">
    <source>
        <dbReference type="Pfam" id="PF01965"/>
    </source>
</evidence>
<dbReference type="AlphaFoldDB" id="A0A4R8G2L1"/>
<comment type="similarity">
    <text evidence="1">Belongs to the peptidase C56 family.</text>
</comment>
<name>A0A4R8G2L1_9RHOB</name>
<dbReference type="PANTHER" id="PTHR42733:SF12">
    <property type="entry name" value="PROTEINASE"/>
    <property type="match status" value="1"/>
</dbReference>
<dbReference type="RefSeq" id="WP_134076817.1">
    <property type="nucleotide sequence ID" value="NZ_SOEB01000001.1"/>
</dbReference>
<evidence type="ECO:0000313" key="4">
    <source>
        <dbReference type="Proteomes" id="UP000295484"/>
    </source>
</evidence>
<dbReference type="InterPro" id="IPR002818">
    <property type="entry name" value="DJ-1/PfpI"/>
</dbReference>
<sequence>MKSAGVLVLATDGVEHEELEAAVTGLRDMGARVDIATPGGASITSWRDGNWFAEIEATMPLTHVDADEYDGLVLPGGQLNSGALRSTFAAVRLVSQFLSGGRMVAAICHAPWLLVEVGAISGVAVTSHPAIRTDLENAGARWTGRPVMRSGGIITARSLQDLEGFIDEIARELESRGKWLRRRDLATVSAGIRADFARFVAPQGDPEDKDTPD</sequence>
<feature type="domain" description="DJ-1/PfpI" evidence="2">
    <location>
        <begin position="6"/>
        <end position="171"/>
    </location>
</feature>
<dbReference type="GO" id="GO:0006508">
    <property type="term" value="P:proteolysis"/>
    <property type="evidence" value="ECO:0007669"/>
    <property type="project" value="UniProtKB-KW"/>
</dbReference>
<keyword evidence="3" id="KW-0378">Hydrolase</keyword>
<reference evidence="3 4" key="1">
    <citation type="submission" date="2019-03" db="EMBL/GenBank/DDBJ databases">
        <title>Genomic Encyclopedia of Type Strains, Phase IV (KMG-IV): sequencing the most valuable type-strain genomes for metagenomic binning, comparative biology and taxonomic classification.</title>
        <authorList>
            <person name="Goeker M."/>
        </authorList>
    </citation>
    <scope>NUCLEOTIDE SEQUENCE [LARGE SCALE GENOMIC DNA]</scope>
    <source>
        <strain evidence="3 4">JA181</strain>
    </source>
</reference>
<dbReference type="Gene3D" id="3.40.50.880">
    <property type="match status" value="1"/>
</dbReference>
<dbReference type="PROSITE" id="PS51276">
    <property type="entry name" value="PEPTIDASE_C56_PFPI"/>
    <property type="match status" value="1"/>
</dbReference>
<dbReference type="InterPro" id="IPR029062">
    <property type="entry name" value="Class_I_gatase-like"/>
</dbReference>
<dbReference type="Proteomes" id="UP000295484">
    <property type="component" value="Unassembled WGS sequence"/>
</dbReference>
<dbReference type="GO" id="GO:0008233">
    <property type="term" value="F:peptidase activity"/>
    <property type="evidence" value="ECO:0007669"/>
    <property type="project" value="UniProtKB-KW"/>
</dbReference>
<organism evidence="3 4">
    <name type="scientific">Rhodovulum visakhapatnamense</name>
    <dbReference type="NCBI Taxonomy" id="364297"/>
    <lineage>
        <taxon>Bacteria</taxon>
        <taxon>Pseudomonadati</taxon>
        <taxon>Pseudomonadota</taxon>
        <taxon>Alphaproteobacteria</taxon>
        <taxon>Rhodobacterales</taxon>
        <taxon>Paracoccaceae</taxon>
        <taxon>Rhodovulum</taxon>
    </lineage>
</organism>
<dbReference type="Pfam" id="PF01965">
    <property type="entry name" value="DJ-1_PfpI"/>
    <property type="match status" value="1"/>
</dbReference>
<dbReference type="EMBL" id="SOEB01000001">
    <property type="protein sequence ID" value="TDX33680.1"/>
    <property type="molecule type" value="Genomic_DNA"/>
</dbReference>
<evidence type="ECO:0000313" key="3">
    <source>
        <dbReference type="EMBL" id="TDX33680.1"/>
    </source>
</evidence>
<dbReference type="SUPFAM" id="SSF52317">
    <property type="entry name" value="Class I glutamine amidotransferase-like"/>
    <property type="match status" value="1"/>
</dbReference>
<comment type="caution">
    <text evidence="3">The sequence shown here is derived from an EMBL/GenBank/DDBJ whole genome shotgun (WGS) entry which is preliminary data.</text>
</comment>
<dbReference type="InterPro" id="IPR006286">
    <property type="entry name" value="C56_PfpI-like"/>
</dbReference>
<gene>
    <name evidence="3" type="ORF">EV657_101108</name>
</gene>
<keyword evidence="3" id="KW-0645">Protease</keyword>
<dbReference type="PANTHER" id="PTHR42733">
    <property type="entry name" value="DJ-1 PROTEIN"/>
    <property type="match status" value="1"/>
</dbReference>
<proteinExistence type="inferred from homology"/>
<protein>
    <submittedName>
        <fullName evidence="3">Protease I</fullName>
    </submittedName>
</protein>